<evidence type="ECO:0000256" key="7">
    <source>
        <dbReference type="SAM" id="MobiDB-lite"/>
    </source>
</evidence>
<protein>
    <submittedName>
        <fullName evidence="8">Uncharacterized protein</fullName>
    </submittedName>
</protein>
<comment type="caution">
    <text evidence="8">The sequence shown here is derived from an EMBL/GenBank/DDBJ whole genome shotgun (WGS) entry which is preliminary data.</text>
</comment>
<keyword evidence="4" id="KW-1133">Transmembrane helix</keyword>
<feature type="region of interest" description="Disordered" evidence="7">
    <location>
        <begin position="230"/>
        <end position="250"/>
    </location>
</feature>
<evidence type="ECO:0000256" key="5">
    <source>
        <dbReference type="ARBA" id="ARBA00023136"/>
    </source>
</evidence>
<gene>
    <name evidence="8" type="ORF">DB88DRAFT_479165</name>
</gene>
<dbReference type="AlphaFoldDB" id="A0AAD9FXD4"/>
<keyword evidence="3" id="KW-0812">Transmembrane</keyword>
<dbReference type="EMBL" id="JAODAN010000001">
    <property type="protein sequence ID" value="KAK1927763.1"/>
    <property type="molecule type" value="Genomic_DNA"/>
</dbReference>
<sequence length="250" mass="28308">MSTIIPVRIGLMSRLWTRYLTALEVHPIRTKMITSGSLYICGDFVAQFGIEGRTLRRTEDDREQYDPMRTLRLTTYGGLIFAPLAHYWLSTLQRLKLRSNIATLGARLVIDSFMWSPFVCALFPSSLGLLEGKSVPEVKRKVQYGWFATWQKAVAVFGPTQIINLTLVPPQHRLLLLQSVGLGWNIFLSYQNNRNNKLLAAANDELLHAHTVQEEAAAIHKIEKLEKKRRDLREGEGGGAQGVATRMSWS</sequence>
<evidence type="ECO:0000256" key="3">
    <source>
        <dbReference type="ARBA" id="ARBA00022692"/>
    </source>
</evidence>
<comment type="similarity">
    <text evidence="2 6">Belongs to the peroxisomal membrane protein PXMP2/4 family.</text>
</comment>
<dbReference type="InterPro" id="IPR007248">
    <property type="entry name" value="Mpv17_PMP22"/>
</dbReference>
<dbReference type="Pfam" id="PF04117">
    <property type="entry name" value="Mpv17_PMP22"/>
    <property type="match status" value="1"/>
</dbReference>
<name>A0AAD9FXD4_PAPLA</name>
<dbReference type="GO" id="GO:0005739">
    <property type="term" value="C:mitochondrion"/>
    <property type="evidence" value="ECO:0007669"/>
    <property type="project" value="TreeGrafter"/>
</dbReference>
<dbReference type="Proteomes" id="UP001182556">
    <property type="component" value="Unassembled WGS sequence"/>
</dbReference>
<evidence type="ECO:0000313" key="9">
    <source>
        <dbReference type="Proteomes" id="UP001182556"/>
    </source>
</evidence>
<evidence type="ECO:0000256" key="4">
    <source>
        <dbReference type="ARBA" id="ARBA00022989"/>
    </source>
</evidence>
<evidence type="ECO:0000256" key="6">
    <source>
        <dbReference type="RuleBase" id="RU363053"/>
    </source>
</evidence>
<reference evidence="8" key="1">
    <citation type="submission" date="2023-02" db="EMBL/GenBank/DDBJ databases">
        <title>Identification and recombinant expression of a fungal hydrolase from Papiliotrema laurentii that hydrolyzes apple cutin and clears colloidal polyester polyurethane.</title>
        <authorList>
            <consortium name="DOE Joint Genome Institute"/>
            <person name="Roman V.A."/>
            <person name="Bojanowski C."/>
            <person name="Crable B.R."/>
            <person name="Wagner D.N."/>
            <person name="Hung C.S."/>
            <person name="Nadeau L.J."/>
            <person name="Schratz L."/>
            <person name="Haridas S."/>
            <person name="Pangilinan J."/>
            <person name="Lipzen A."/>
            <person name="Na H."/>
            <person name="Yan M."/>
            <person name="Ng V."/>
            <person name="Grigoriev I.V."/>
            <person name="Spatafora J.W."/>
            <person name="Barlow D."/>
            <person name="Biffinger J."/>
            <person name="Kelley-Loughnane N."/>
            <person name="Varaljay V.A."/>
            <person name="Crookes-Goodson W.J."/>
        </authorList>
    </citation>
    <scope>NUCLEOTIDE SEQUENCE</scope>
    <source>
        <strain evidence="8">5307AH</strain>
    </source>
</reference>
<evidence type="ECO:0000256" key="1">
    <source>
        <dbReference type="ARBA" id="ARBA00004141"/>
    </source>
</evidence>
<dbReference type="PANTHER" id="PTHR11266:SF17">
    <property type="entry name" value="PROTEIN MPV17"/>
    <property type="match status" value="1"/>
</dbReference>
<evidence type="ECO:0000313" key="8">
    <source>
        <dbReference type="EMBL" id="KAK1927763.1"/>
    </source>
</evidence>
<dbReference type="GO" id="GO:0016020">
    <property type="term" value="C:membrane"/>
    <property type="evidence" value="ECO:0007669"/>
    <property type="project" value="UniProtKB-SubCell"/>
</dbReference>
<evidence type="ECO:0000256" key="2">
    <source>
        <dbReference type="ARBA" id="ARBA00006824"/>
    </source>
</evidence>
<keyword evidence="9" id="KW-1185">Reference proteome</keyword>
<comment type="subcellular location">
    <subcellularLocation>
        <location evidence="1">Membrane</location>
        <topology evidence="1">Multi-pass membrane protein</topology>
    </subcellularLocation>
</comment>
<proteinExistence type="inferred from homology"/>
<accession>A0AAD9FXD4</accession>
<dbReference type="PANTHER" id="PTHR11266">
    <property type="entry name" value="PEROXISOMAL MEMBRANE PROTEIN 2, PXMP2 MPV17"/>
    <property type="match status" value="1"/>
</dbReference>
<organism evidence="8 9">
    <name type="scientific">Papiliotrema laurentii</name>
    <name type="common">Cryptococcus laurentii</name>
    <dbReference type="NCBI Taxonomy" id="5418"/>
    <lineage>
        <taxon>Eukaryota</taxon>
        <taxon>Fungi</taxon>
        <taxon>Dikarya</taxon>
        <taxon>Basidiomycota</taxon>
        <taxon>Agaricomycotina</taxon>
        <taxon>Tremellomycetes</taxon>
        <taxon>Tremellales</taxon>
        <taxon>Rhynchogastremaceae</taxon>
        <taxon>Papiliotrema</taxon>
    </lineage>
</organism>
<keyword evidence="5" id="KW-0472">Membrane</keyword>